<gene>
    <name evidence="1" type="ORF">S12H4_31473</name>
</gene>
<organism evidence="1">
    <name type="scientific">marine sediment metagenome</name>
    <dbReference type="NCBI Taxonomy" id="412755"/>
    <lineage>
        <taxon>unclassified sequences</taxon>
        <taxon>metagenomes</taxon>
        <taxon>ecological metagenomes</taxon>
    </lineage>
</organism>
<dbReference type="Pfam" id="PF04860">
    <property type="entry name" value="Phage_portal"/>
    <property type="match status" value="1"/>
</dbReference>
<proteinExistence type="predicted"/>
<evidence type="ECO:0000313" key="1">
    <source>
        <dbReference type="EMBL" id="GAI98211.1"/>
    </source>
</evidence>
<dbReference type="AlphaFoldDB" id="X1U3K3"/>
<feature type="non-terminal residue" evidence="1">
    <location>
        <position position="1"/>
    </location>
</feature>
<evidence type="ECO:0008006" key="2">
    <source>
        <dbReference type="Google" id="ProtNLM"/>
    </source>
</evidence>
<sequence>PDSASRLKKDWQTFRGAAGVDNIPVLEDGMDIKSLQLSPKDSELLASREFSVNRICRIFRVPPERIGVPKSASSNQTLLDIDEFYMRNGIEPILLKYENASNMLLAKLKVKKFVRVNRKAFYNGSPHRMVEAVGNELKIGIASVNEARIDLGRDPVEGGDVFALDTNNLTFGKWDELKSVQEQINNREQPQGGDNEE</sequence>
<reference evidence="1" key="1">
    <citation type="journal article" date="2014" name="Front. Microbiol.">
        <title>High frequency of phylogenetically diverse reductive dehalogenase-homologous genes in deep subseafloor sedimentary metagenomes.</title>
        <authorList>
            <person name="Kawai M."/>
            <person name="Futagami T."/>
            <person name="Toyoda A."/>
            <person name="Takaki Y."/>
            <person name="Nishi S."/>
            <person name="Hori S."/>
            <person name="Arai W."/>
            <person name="Tsubouchi T."/>
            <person name="Morono Y."/>
            <person name="Uchiyama I."/>
            <person name="Ito T."/>
            <person name="Fujiyama A."/>
            <person name="Inagaki F."/>
            <person name="Takami H."/>
        </authorList>
    </citation>
    <scope>NUCLEOTIDE SEQUENCE</scope>
    <source>
        <strain evidence="1">Expedition CK06-06</strain>
    </source>
</reference>
<dbReference type="EMBL" id="BARW01018372">
    <property type="protein sequence ID" value="GAI98211.1"/>
    <property type="molecule type" value="Genomic_DNA"/>
</dbReference>
<protein>
    <recommendedName>
        <fullName evidence="2">Phage portal protein</fullName>
    </recommendedName>
</protein>
<dbReference type="InterPro" id="IPR006944">
    <property type="entry name" value="Phage/GTA_portal"/>
</dbReference>
<name>X1U3K3_9ZZZZ</name>
<accession>X1U3K3</accession>
<comment type="caution">
    <text evidence="1">The sequence shown here is derived from an EMBL/GenBank/DDBJ whole genome shotgun (WGS) entry which is preliminary data.</text>
</comment>